<dbReference type="InterPro" id="IPR009078">
    <property type="entry name" value="Ferritin-like_SF"/>
</dbReference>
<dbReference type="Pfam" id="PF04305">
    <property type="entry name" value="DUF455"/>
    <property type="match status" value="1"/>
</dbReference>
<dbReference type="PANTHER" id="PTHR42782">
    <property type="entry name" value="SI:CH73-314G15.3"/>
    <property type="match status" value="1"/>
</dbReference>
<evidence type="ECO:0000313" key="2">
    <source>
        <dbReference type="Proteomes" id="UP000485058"/>
    </source>
</evidence>
<name>A0A699ZAW4_HAELA</name>
<dbReference type="Proteomes" id="UP000485058">
    <property type="component" value="Unassembled WGS sequence"/>
</dbReference>
<proteinExistence type="predicted"/>
<organism evidence="1 2">
    <name type="scientific">Haematococcus lacustris</name>
    <name type="common">Green alga</name>
    <name type="synonym">Haematococcus pluvialis</name>
    <dbReference type="NCBI Taxonomy" id="44745"/>
    <lineage>
        <taxon>Eukaryota</taxon>
        <taxon>Viridiplantae</taxon>
        <taxon>Chlorophyta</taxon>
        <taxon>core chlorophytes</taxon>
        <taxon>Chlorophyceae</taxon>
        <taxon>CS clade</taxon>
        <taxon>Chlamydomonadales</taxon>
        <taxon>Haematococcaceae</taxon>
        <taxon>Haematococcus</taxon>
    </lineage>
</organism>
<dbReference type="Pfam" id="PF12309">
    <property type="entry name" value="KBP_C"/>
    <property type="match status" value="1"/>
</dbReference>
<comment type="caution">
    <text evidence="1">The sequence shown here is derived from an EMBL/GenBank/DDBJ whole genome shotgun (WGS) entry which is preliminary data.</text>
</comment>
<dbReference type="EMBL" id="BLLF01001317">
    <property type="protein sequence ID" value="GFH18550.1"/>
    <property type="molecule type" value="Genomic_DNA"/>
</dbReference>
<accession>A0A699ZAW4</accession>
<keyword evidence="2" id="KW-1185">Reference proteome</keyword>
<dbReference type="PANTHER" id="PTHR42782:SF2">
    <property type="entry name" value="3-OXOACYL-[ACYL-CARRIER-PROTEIN] SYNTHASE-LIKE PROTEIN"/>
    <property type="match status" value="1"/>
</dbReference>
<dbReference type="InterPro" id="IPR007402">
    <property type="entry name" value="DUF455"/>
</dbReference>
<sequence>MPPTLCNSQHLAAAGTAGSTLEANLQHITVTLATWDKVWEVCLDPKDQSARYCAATLQRQLAAGPPSGMEQVAPEVEANLHMAAAKLAMARLAASHAAYIAGQLPLDLPYPDPSHFPSLLCFPSLANDMPSLTALHWGVAALAQDFATARTIFNAGMVEYNMALAYYQLDGWVTEHVHTLMDVSNMFRSGQDQPGLLAAFESEPHRQAAMHKQRVQRLQPVSGSALNKEHYLGLVRSIELELGAAWRDVMDAVAQGKDSKQSSKAALAAATHYTAYLDSYKHSATASLPARIDEDNEVIFLTASFNLGRVMHRCSLGNNTPQRELDIMVGAVRHLQWVVEYVAKVFDSLPPHWHKLRIGVNMHIVRLVPPGQVPKLGKGGSLASRQAIVHSLCHIESWAVDLSWDIIARFGAQPELAPFLPHAFFEDFVSVADDECRHFLLLEARLRALGSHYGALAAHDGLWESAARTAHSLPARLAVEHCVHEARGLDRLPATIDNFRRNGDEETAVLLEAVIYPEEVTHCAAGVRWLKHLFQAARDMKPDPSQLQDSEGMGTQMP</sequence>
<dbReference type="AlphaFoldDB" id="A0A699ZAW4"/>
<dbReference type="SUPFAM" id="SSF47240">
    <property type="entry name" value="Ferritin-like"/>
    <property type="match status" value="1"/>
</dbReference>
<dbReference type="InterPro" id="IPR022083">
    <property type="entry name" value="KBP"/>
</dbReference>
<dbReference type="CDD" id="cd00657">
    <property type="entry name" value="Ferritin_like"/>
    <property type="match status" value="1"/>
</dbReference>
<evidence type="ECO:0000313" key="1">
    <source>
        <dbReference type="EMBL" id="GFH18550.1"/>
    </source>
</evidence>
<gene>
    <name evidence="1" type="ORF">HaLaN_15374</name>
</gene>
<protein>
    <submittedName>
        <fullName evidence="1">Uncharacterized protein</fullName>
    </submittedName>
</protein>
<reference evidence="1 2" key="1">
    <citation type="submission" date="2020-02" db="EMBL/GenBank/DDBJ databases">
        <title>Draft genome sequence of Haematococcus lacustris strain NIES-144.</title>
        <authorList>
            <person name="Morimoto D."/>
            <person name="Nakagawa S."/>
            <person name="Yoshida T."/>
            <person name="Sawayama S."/>
        </authorList>
    </citation>
    <scope>NUCLEOTIDE SEQUENCE [LARGE SCALE GENOMIC DNA]</scope>
    <source>
        <strain evidence="1 2">NIES-144</strain>
    </source>
</reference>